<sequence>MSEFLNFDPRPTPSHSVVHRTRMFETRAGLPRVVNVNALPMPGVRCPSCHSHGREVWVIPGKNCHECGTMC</sequence>
<dbReference type="RefSeq" id="XP_022582716.1">
    <property type="nucleotide sequence ID" value="XM_022722440.1"/>
</dbReference>
<keyword evidence="2" id="KW-1185">Reference proteome</keyword>
<organism evidence="1 2">
    <name type="scientific">Penicilliopsis zonata CBS 506.65</name>
    <dbReference type="NCBI Taxonomy" id="1073090"/>
    <lineage>
        <taxon>Eukaryota</taxon>
        <taxon>Fungi</taxon>
        <taxon>Dikarya</taxon>
        <taxon>Ascomycota</taxon>
        <taxon>Pezizomycotina</taxon>
        <taxon>Eurotiomycetes</taxon>
        <taxon>Eurotiomycetidae</taxon>
        <taxon>Eurotiales</taxon>
        <taxon>Aspergillaceae</taxon>
        <taxon>Penicilliopsis</taxon>
    </lineage>
</organism>
<evidence type="ECO:0000313" key="1">
    <source>
        <dbReference type="EMBL" id="OJJ48206.1"/>
    </source>
</evidence>
<dbReference type="Proteomes" id="UP000184188">
    <property type="component" value="Unassembled WGS sequence"/>
</dbReference>
<dbReference type="AlphaFoldDB" id="A0A1L9SM71"/>
<dbReference type="EMBL" id="KV878339">
    <property type="protein sequence ID" value="OJJ48206.1"/>
    <property type="molecule type" value="Genomic_DNA"/>
</dbReference>
<reference evidence="2" key="1">
    <citation type="journal article" date="2017" name="Genome Biol.">
        <title>Comparative genomics reveals high biological diversity and specific adaptations in the industrially and medically important fungal genus Aspergillus.</title>
        <authorList>
            <person name="de Vries R.P."/>
            <person name="Riley R."/>
            <person name="Wiebenga A."/>
            <person name="Aguilar-Osorio G."/>
            <person name="Amillis S."/>
            <person name="Uchima C.A."/>
            <person name="Anderluh G."/>
            <person name="Asadollahi M."/>
            <person name="Askin M."/>
            <person name="Barry K."/>
            <person name="Battaglia E."/>
            <person name="Bayram O."/>
            <person name="Benocci T."/>
            <person name="Braus-Stromeyer S.A."/>
            <person name="Caldana C."/>
            <person name="Canovas D."/>
            <person name="Cerqueira G.C."/>
            <person name="Chen F."/>
            <person name="Chen W."/>
            <person name="Choi C."/>
            <person name="Clum A."/>
            <person name="Dos Santos R.A."/>
            <person name="Damasio A.R."/>
            <person name="Diallinas G."/>
            <person name="Emri T."/>
            <person name="Fekete E."/>
            <person name="Flipphi M."/>
            <person name="Freyberg S."/>
            <person name="Gallo A."/>
            <person name="Gournas C."/>
            <person name="Habgood R."/>
            <person name="Hainaut M."/>
            <person name="Harispe M.L."/>
            <person name="Henrissat B."/>
            <person name="Hilden K.S."/>
            <person name="Hope R."/>
            <person name="Hossain A."/>
            <person name="Karabika E."/>
            <person name="Karaffa L."/>
            <person name="Karanyi Z."/>
            <person name="Krasevec N."/>
            <person name="Kuo A."/>
            <person name="Kusch H."/>
            <person name="LaButti K."/>
            <person name="Lagendijk E.L."/>
            <person name="Lapidus A."/>
            <person name="Levasseur A."/>
            <person name="Lindquist E."/>
            <person name="Lipzen A."/>
            <person name="Logrieco A.F."/>
            <person name="MacCabe A."/>
            <person name="Maekelae M.R."/>
            <person name="Malavazi I."/>
            <person name="Melin P."/>
            <person name="Meyer V."/>
            <person name="Mielnichuk N."/>
            <person name="Miskei M."/>
            <person name="Molnar A.P."/>
            <person name="Mule G."/>
            <person name="Ngan C.Y."/>
            <person name="Orejas M."/>
            <person name="Orosz E."/>
            <person name="Ouedraogo J.P."/>
            <person name="Overkamp K.M."/>
            <person name="Park H.-S."/>
            <person name="Perrone G."/>
            <person name="Piumi F."/>
            <person name="Punt P.J."/>
            <person name="Ram A.F."/>
            <person name="Ramon A."/>
            <person name="Rauscher S."/>
            <person name="Record E."/>
            <person name="Riano-Pachon D.M."/>
            <person name="Robert V."/>
            <person name="Roehrig J."/>
            <person name="Ruller R."/>
            <person name="Salamov A."/>
            <person name="Salih N.S."/>
            <person name="Samson R.A."/>
            <person name="Sandor E."/>
            <person name="Sanguinetti M."/>
            <person name="Schuetze T."/>
            <person name="Sepcic K."/>
            <person name="Shelest E."/>
            <person name="Sherlock G."/>
            <person name="Sophianopoulou V."/>
            <person name="Squina F.M."/>
            <person name="Sun H."/>
            <person name="Susca A."/>
            <person name="Todd R.B."/>
            <person name="Tsang A."/>
            <person name="Unkles S.E."/>
            <person name="van de Wiele N."/>
            <person name="van Rossen-Uffink D."/>
            <person name="Oliveira J.V."/>
            <person name="Vesth T.C."/>
            <person name="Visser J."/>
            <person name="Yu J.-H."/>
            <person name="Zhou M."/>
            <person name="Andersen M.R."/>
            <person name="Archer D.B."/>
            <person name="Baker S.E."/>
            <person name="Benoit I."/>
            <person name="Brakhage A.A."/>
            <person name="Braus G.H."/>
            <person name="Fischer R."/>
            <person name="Frisvad J.C."/>
            <person name="Goldman G.H."/>
            <person name="Houbraken J."/>
            <person name="Oakley B."/>
            <person name="Pocsi I."/>
            <person name="Scazzocchio C."/>
            <person name="Seiboth B."/>
            <person name="vanKuyk P.A."/>
            <person name="Wortman J."/>
            <person name="Dyer P.S."/>
            <person name="Grigoriev I.V."/>
        </authorList>
    </citation>
    <scope>NUCLEOTIDE SEQUENCE [LARGE SCALE GENOMIC DNA]</scope>
    <source>
        <strain evidence="2">CBS 506.65</strain>
    </source>
</reference>
<dbReference type="OrthoDB" id="6133115at2759"/>
<name>A0A1L9SM71_9EURO</name>
<accession>A0A1L9SM71</accession>
<dbReference type="GeneID" id="34608905"/>
<evidence type="ECO:0000313" key="2">
    <source>
        <dbReference type="Proteomes" id="UP000184188"/>
    </source>
</evidence>
<protein>
    <submittedName>
        <fullName evidence="1">Uncharacterized protein</fullName>
    </submittedName>
</protein>
<gene>
    <name evidence="1" type="ORF">ASPZODRAFT_130151</name>
</gene>
<dbReference type="VEuPathDB" id="FungiDB:ASPZODRAFT_130151"/>
<proteinExistence type="predicted"/>